<dbReference type="GO" id="GO:0000166">
    <property type="term" value="F:nucleotide binding"/>
    <property type="evidence" value="ECO:0007669"/>
    <property type="project" value="UniProtKB-KW"/>
</dbReference>
<reference evidence="6" key="1">
    <citation type="submission" date="2021-06" db="EMBL/GenBank/DDBJ databases">
        <title>Viral sequences from lizard feces in the Qinghai-Tibetan Plateau, China.</title>
        <authorList>
            <person name="Lu J."/>
            <person name="Shen Q."/>
            <person name="Zhang W."/>
        </authorList>
    </citation>
    <scope>NUCLEOTIDE SEQUENCE</scope>
    <source>
        <strain evidence="6">1PE-RDRP-18</strain>
    </source>
</reference>
<accession>A0A8K1JGU7</accession>
<organism evidence="6">
    <name type="scientific">Riboviria sp</name>
    <dbReference type="NCBI Taxonomy" id="2585031"/>
    <lineage>
        <taxon>Viruses</taxon>
        <taxon>Riboviria</taxon>
    </lineage>
</organism>
<dbReference type="GO" id="GO:0003968">
    <property type="term" value="F:RNA-directed RNA polymerase activity"/>
    <property type="evidence" value="ECO:0007669"/>
    <property type="project" value="UniProtKB-KW"/>
</dbReference>
<evidence type="ECO:0000313" key="6">
    <source>
        <dbReference type="EMBL" id="UCS96349.1"/>
    </source>
</evidence>
<evidence type="ECO:0000256" key="3">
    <source>
        <dbReference type="ARBA" id="ARBA00022953"/>
    </source>
</evidence>
<name>A0A8K1JGU7_9VIRU</name>
<keyword evidence="4" id="KW-0547">Nucleotide-binding</keyword>
<dbReference type="InterPro" id="IPR007094">
    <property type="entry name" value="RNA-dir_pol_PSvirus"/>
</dbReference>
<dbReference type="InterPro" id="IPR002166">
    <property type="entry name" value="RNA_pol_HCV"/>
</dbReference>
<dbReference type="EMBL" id="MZ375167">
    <property type="protein sequence ID" value="UCS96349.1"/>
    <property type="molecule type" value="Genomic_RNA"/>
</dbReference>
<proteinExistence type="predicted"/>
<evidence type="ECO:0000256" key="1">
    <source>
        <dbReference type="ARBA" id="ARBA00022679"/>
    </source>
</evidence>
<comment type="catalytic activity">
    <reaction evidence="4">
        <text>RNA(n) + a ribonucleoside 5'-triphosphate = RNA(n+1) + diphosphate</text>
        <dbReference type="Rhea" id="RHEA:21248"/>
        <dbReference type="Rhea" id="RHEA-COMP:14527"/>
        <dbReference type="Rhea" id="RHEA-COMP:17342"/>
        <dbReference type="ChEBI" id="CHEBI:33019"/>
        <dbReference type="ChEBI" id="CHEBI:61557"/>
        <dbReference type="ChEBI" id="CHEBI:140395"/>
        <dbReference type="EC" id="2.7.7.48"/>
    </reaction>
</comment>
<dbReference type="CDD" id="cd23179">
    <property type="entry name" value="ps_ssRNAv_Tolivirales_RdRp"/>
    <property type="match status" value="1"/>
</dbReference>
<dbReference type="InterPro" id="IPR043128">
    <property type="entry name" value="Rev_trsase/Diguanyl_cyclase"/>
</dbReference>
<sequence length="442" mass="50461">MEYRGGKRRVYAAAYQELMTTGMRRTDAYISMFVKQDKYCETDILSKMPRAIQYRSPRYNLMLASFLRPYEHVLYNKPGLGPTATRCITKGLNRSQIAELFLTKAAAFDNPLYISADHSKFDSTINETHLKFEHMLYDRTYKNSTLRKLLKHQLKNKCYTRSGIKYTIRGTRMSGDYNTGLGNSLINKIVLDSWVYGLKHEIMLDGDDSIIIIEASDLNKLNMNHFEKMGFITKMEFTDEITQVDYCQTRLVLGSTVTMCRNPWRALSHMAVTTKCYHPSVYRRWLGGVAECEASSNKGMPIYHALFDLVVNNSIRDEEWHRKMQNETVGISDTINRDGFAATFGISEQLQLAIEERVSIYTGYNFFKLFNTGKANRSKYDDERIQYWRQQAQSNIESTSGKFHSLDATTTPWWGTNGPGSMGSISNAGSIAGYGSITAAAQ</sequence>
<feature type="domain" description="RdRp catalytic" evidence="5">
    <location>
        <begin position="111"/>
        <end position="221"/>
    </location>
</feature>
<keyword evidence="2 4" id="KW-0548">Nucleotidyltransferase</keyword>
<protein>
    <recommendedName>
        <fullName evidence="4">RNA-directed RNA polymerase</fullName>
        <ecNumber evidence="4">2.7.7.48</ecNumber>
    </recommendedName>
</protein>
<dbReference type="GO" id="GO:0039694">
    <property type="term" value="P:viral RNA genome replication"/>
    <property type="evidence" value="ECO:0007669"/>
    <property type="project" value="InterPro"/>
</dbReference>
<dbReference type="PROSITE" id="PS50507">
    <property type="entry name" value="RDRP_SSRNA_POS"/>
    <property type="match status" value="1"/>
</dbReference>
<dbReference type="EC" id="2.7.7.48" evidence="4"/>
<keyword evidence="4 6" id="KW-0696">RNA-directed RNA polymerase</keyword>
<keyword evidence="1 4" id="KW-0808">Transferase</keyword>
<dbReference type="Pfam" id="PF00998">
    <property type="entry name" value="RdRP_3"/>
    <property type="match status" value="1"/>
</dbReference>
<dbReference type="Gene3D" id="3.30.70.270">
    <property type="match status" value="1"/>
</dbReference>
<evidence type="ECO:0000256" key="4">
    <source>
        <dbReference type="RuleBase" id="RU363062"/>
    </source>
</evidence>
<dbReference type="SUPFAM" id="SSF56672">
    <property type="entry name" value="DNA/RNA polymerases"/>
    <property type="match status" value="1"/>
</dbReference>
<evidence type="ECO:0000256" key="2">
    <source>
        <dbReference type="ARBA" id="ARBA00022695"/>
    </source>
</evidence>
<evidence type="ECO:0000259" key="5">
    <source>
        <dbReference type="PROSITE" id="PS50507"/>
    </source>
</evidence>
<keyword evidence="3 4" id="KW-0693">Viral RNA replication</keyword>
<dbReference type="InterPro" id="IPR043502">
    <property type="entry name" value="DNA/RNA_pol_sf"/>
</dbReference>
<dbReference type="GO" id="GO:0003723">
    <property type="term" value="F:RNA binding"/>
    <property type="evidence" value="ECO:0007669"/>
    <property type="project" value="InterPro"/>
</dbReference>